<dbReference type="Gene3D" id="2.150.10.10">
    <property type="entry name" value="Serralysin-like metalloprotease, C-terminal"/>
    <property type="match status" value="1"/>
</dbReference>
<sequence length="67" mass="7340">MTDVDIDLTDLDIDWFDPLFTSLFDGVLDEDKILTGGDDNDTLEGGTGDDFIDGGNGKEKVCDCLRH</sequence>
<reference evidence="1" key="1">
    <citation type="submission" date="2019-11" db="EMBL/GenBank/DDBJ databases">
        <title>Genomic insights into an expanded diversity of filamentous marine cyanobacteria reveals the extraordinary biosynthetic potential of Moorea and Okeania.</title>
        <authorList>
            <person name="Ferreira Leao T."/>
            <person name="Wang M."/>
            <person name="Moss N."/>
            <person name="Da Silva R."/>
            <person name="Sanders J."/>
            <person name="Nurk S."/>
            <person name="Gurevich A."/>
            <person name="Humphrey G."/>
            <person name="Reher R."/>
            <person name="Zhu Q."/>
            <person name="Belda-Ferre P."/>
            <person name="Glukhov E."/>
            <person name="Rex R."/>
            <person name="Dorrestein P.C."/>
            <person name="Knight R."/>
            <person name="Pevzner P."/>
            <person name="Gerwick W.H."/>
            <person name="Gerwick L."/>
        </authorList>
    </citation>
    <scope>NUCLEOTIDE SEQUENCE</scope>
    <source>
        <strain evidence="1">SIO1C4</strain>
    </source>
</reference>
<comment type="caution">
    <text evidence="1">The sequence shown here is derived from an EMBL/GenBank/DDBJ whole genome shotgun (WGS) entry which is preliminary data.</text>
</comment>
<gene>
    <name evidence="1" type="ORF">F6J89_10410</name>
</gene>
<proteinExistence type="predicted"/>
<dbReference type="AlphaFoldDB" id="A0A6B3NAT5"/>
<name>A0A6B3NAT5_9CYAN</name>
<dbReference type="InterPro" id="IPR011049">
    <property type="entry name" value="Serralysin-like_metalloprot_C"/>
</dbReference>
<dbReference type="Pfam" id="PF00353">
    <property type="entry name" value="HemolysinCabind"/>
    <property type="match status" value="1"/>
</dbReference>
<dbReference type="EMBL" id="JAAHFQ010000161">
    <property type="protein sequence ID" value="NER28025.1"/>
    <property type="molecule type" value="Genomic_DNA"/>
</dbReference>
<dbReference type="GO" id="GO:0005509">
    <property type="term" value="F:calcium ion binding"/>
    <property type="evidence" value="ECO:0007669"/>
    <property type="project" value="InterPro"/>
</dbReference>
<accession>A0A6B3NAT5</accession>
<evidence type="ECO:0008006" key="2">
    <source>
        <dbReference type="Google" id="ProtNLM"/>
    </source>
</evidence>
<organism evidence="1">
    <name type="scientific">Symploca sp. SIO1C4</name>
    <dbReference type="NCBI Taxonomy" id="2607765"/>
    <lineage>
        <taxon>Bacteria</taxon>
        <taxon>Bacillati</taxon>
        <taxon>Cyanobacteriota</taxon>
        <taxon>Cyanophyceae</taxon>
        <taxon>Coleofasciculales</taxon>
        <taxon>Coleofasciculaceae</taxon>
        <taxon>Symploca</taxon>
    </lineage>
</organism>
<evidence type="ECO:0000313" key="1">
    <source>
        <dbReference type="EMBL" id="NER28025.1"/>
    </source>
</evidence>
<dbReference type="InterPro" id="IPR001343">
    <property type="entry name" value="Hemolysn_Ca-bd"/>
</dbReference>
<dbReference type="SUPFAM" id="SSF51120">
    <property type="entry name" value="beta-Roll"/>
    <property type="match status" value="1"/>
</dbReference>
<protein>
    <recommendedName>
        <fullName evidence="2">Calcium-binding protein</fullName>
    </recommendedName>
</protein>